<protein>
    <submittedName>
        <fullName evidence="9">Efflux RND transporter periplasmic adaptor subunit</fullName>
    </submittedName>
</protein>
<proteinExistence type="inferred from homology"/>
<dbReference type="Gene3D" id="6.10.140.1990">
    <property type="match status" value="1"/>
</dbReference>
<dbReference type="GO" id="GO:1990195">
    <property type="term" value="C:macrolide transmembrane transporter complex"/>
    <property type="evidence" value="ECO:0007669"/>
    <property type="project" value="InterPro"/>
</dbReference>
<name>A0A7Y0G8M5_9SPHN</name>
<comment type="caution">
    <text evidence="9">The sequence shown here is derived from an EMBL/GenBank/DDBJ whole genome shotgun (WGS) entry which is preliminary data.</text>
</comment>
<dbReference type="PANTHER" id="PTHR30469:SF33">
    <property type="entry name" value="SLR1207 PROTEIN"/>
    <property type="match status" value="1"/>
</dbReference>
<dbReference type="AlphaFoldDB" id="A0A7Y0G8M5"/>
<keyword evidence="10" id="KW-1185">Reference proteome</keyword>
<dbReference type="InterPro" id="IPR006143">
    <property type="entry name" value="RND_pump_MFP"/>
</dbReference>
<evidence type="ECO:0000259" key="8">
    <source>
        <dbReference type="Pfam" id="PF25967"/>
    </source>
</evidence>
<feature type="domain" description="Multidrug resistance protein MdtA-like barrel-sandwich hybrid" evidence="7">
    <location>
        <begin position="61"/>
        <end position="216"/>
    </location>
</feature>
<feature type="domain" description="Multidrug resistance protein MdtA-like alpha-helical hairpin" evidence="6">
    <location>
        <begin position="107"/>
        <end position="184"/>
    </location>
</feature>
<dbReference type="Gene3D" id="2.40.420.20">
    <property type="match status" value="1"/>
</dbReference>
<evidence type="ECO:0000256" key="1">
    <source>
        <dbReference type="ARBA" id="ARBA00004196"/>
    </source>
</evidence>
<feature type="domain" description="Multidrug resistance protein MdtA-like C-terminal permuted SH3" evidence="8">
    <location>
        <begin position="322"/>
        <end position="382"/>
    </location>
</feature>
<evidence type="ECO:0000313" key="10">
    <source>
        <dbReference type="Proteomes" id="UP000583556"/>
    </source>
</evidence>
<keyword evidence="3" id="KW-0813">Transport</keyword>
<accession>A0A7Y0G8M5</accession>
<comment type="similarity">
    <text evidence="2">Belongs to the membrane fusion protein (MFP) (TC 8.A.1) family.</text>
</comment>
<keyword evidence="5" id="KW-0472">Membrane</keyword>
<dbReference type="Gene3D" id="2.40.50.100">
    <property type="match status" value="1"/>
</dbReference>
<keyword evidence="5" id="KW-1133">Transmembrane helix</keyword>
<dbReference type="Pfam" id="PF25917">
    <property type="entry name" value="BSH_RND"/>
    <property type="match status" value="1"/>
</dbReference>
<dbReference type="PANTHER" id="PTHR30469">
    <property type="entry name" value="MULTIDRUG RESISTANCE PROTEIN MDTA"/>
    <property type="match status" value="1"/>
</dbReference>
<dbReference type="NCBIfam" id="TIGR01730">
    <property type="entry name" value="RND_mfp"/>
    <property type="match status" value="1"/>
</dbReference>
<dbReference type="InterPro" id="IPR058627">
    <property type="entry name" value="MdtA-like_C"/>
</dbReference>
<dbReference type="InterPro" id="IPR030190">
    <property type="entry name" value="MacA_alpha-hairpin_sf"/>
</dbReference>
<evidence type="ECO:0000259" key="7">
    <source>
        <dbReference type="Pfam" id="PF25917"/>
    </source>
</evidence>
<dbReference type="Proteomes" id="UP000583556">
    <property type="component" value="Unassembled WGS sequence"/>
</dbReference>
<dbReference type="InterPro" id="IPR058625">
    <property type="entry name" value="MdtA-like_BSH"/>
</dbReference>
<evidence type="ECO:0000313" key="9">
    <source>
        <dbReference type="EMBL" id="NML92213.1"/>
    </source>
</evidence>
<keyword evidence="4" id="KW-0175">Coiled coil</keyword>
<evidence type="ECO:0000256" key="2">
    <source>
        <dbReference type="ARBA" id="ARBA00009477"/>
    </source>
</evidence>
<dbReference type="InterPro" id="IPR058624">
    <property type="entry name" value="MdtA-like_HH"/>
</dbReference>
<evidence type="ECO:0000256" key="4">
    <source>
        <dbReference type="ARBA" id="ARBA00023054"/>
    </source>
</evidence>
<dbReference type="Pfam" id="PF25967">
    <property type="entry name" value="RND-MFP_C"/>
    <property type="match status" value="1"/>
</dbReference>
<dbReference type="GO" id="GO:0030313">
    <property type="term" value="C:cell envelope"/>
    <property type="evidence" value="ECO:0007669"/>
    <property type="project" value="UniProtKB-SubCell"/>
</dbReference>
<dbReference type="GO" id="GO:0015562">
    <property type="term" value="F:efflux transmembrane transporter activity"/>
    <property type="evidence" value="ECO:0007669"/>
    <property type="project" value="TreeGrafter"/>
</dbReference>
<keyword evidence="5" id="KW-0812">Transmembrane</keyword>
<reference evidence="9 10" key="1">
    <citation type="submission" date="2020-04" db="EMBL/GenBank/DDBJ databases">
        <title>Novosphingobium sp. TW-4 isolated from soil.</title>
        <authorList>
            <person name="Dahal R.H."/>
            <person name="Chaudhary D.K."/>
        </authorList>
    </citation>
    <scope>NUCLEOTIDE SEQUENCE [LARGE SCALE GENOMIC DNA]</scope>
    <source>
        <strain evidence="9 10">TW-4</strain>
    </source>
</reference>
<sequence>MFTSRRLVIAGVVAGIVLAILAAWLTFGRGESQAQYVTAKVTRGSVEKTVEASGTLEPRELVGVGAQVSGRVETLHVAIGDTVRKGDLIAQIDSQTQNNSLDTARAQLANVQAQLAGAEASLIKARLAFQRQQALGSGQATSRADYEAAQAELRSAQASRDAIVAQIRSAQVSVNSAQVQLGFTRITAPMDGVVVAIVTKQGQTVNANQSAPTIVVLAKLDEMTIKAEVSEADVINVRAGMPAHFTILGDPDKRYSATLRLVEPAPESIVNEVNSSTSSSSTSSTSSSAIYYNALFEVPNADGRLRALMTAKVTIDLDRRSNVLTIPATALGTRAADGSYAVRVVDEDDKVSTRRVRIGLNNNVIVEVVSGLKQGESVIVGTASAKSESKSRMGPPMM</sequence>
<organism evidence="9 10">
    <name type="scientific">Novosphingobium olei</name>
    <dbReference type="NCBI Taxonomy" id="2728851"/>
    <lineage>
        <taxon>Bacteria</taxon>
        <taxon>Pseudomonadati</taxon>
        <taxon>Pseudomonadota</taxon>
        <taxon>Alphaproteobacteria</taxon>
        <taxon>Sphingomonadales</taxon>
        <taxon>Sphingomonadaceae</taxon>
        <taxon>Novosphingobium</taxon>
    </lineage>
</organism>
<feature type="transmembrane region" description="Helical" evidence="5">
    <location>
        <begin position="7"/>
        <end position="27"/>
    </location>
</feature>
<dbReference type="Gene3D" id="2.40.30.170">
    <property type="match status" value="1"/>
</dbReference>
<comment type="subcellular location">
    <subcellularLocation>
        <location evidence="1">Cell envelope</location>
    </subcellularLocation>
</comment>
<dbReference type="GO" id="GO:1990281">
    <property type="term" value="C:efflux pump complex"/>
    <property type="evidence" value="ECO:0007669"/>
    <property type="project" value="TreeGrafter"/>
</dbReference>
<evidence type="ECO:0000256" key="5">
    <source>
        <dbReference type="SAM" id="Phobius"/>
    </source>
</evidence>
<evidence type="ECO:0000256" key="3">
    <source>
        <dbReference type="ARBA" id="ARBA00022448"/>
    </source>
</evidence>
<dbReference type="GO" id="GO:1990961">
    <property type="term" value="P:xenobiotic detoxification by transmembrane export across the plasma membrane"/>
    <property type="evidence" value="ECO:0007669"/>
    <property type="project" value="InterPro"/>
</dbReference>
<evidence type="ECO:0000259" key="6">
    <source>
        <dbReference type="Pfam" id="PF25876"/>
    </source>
</evidence>
<dbReference type="Pfam" id="PF25876">
    <property type="entry name" value="HH_MFP_RND"/>
    <property type="match status" value="1"/>
</dbReference>
<dbReference type="GO" id="GO:0019898">
    <property type="term" value="C:extrinsic component of membrane"/>
    <property type="evidence" value="ECO:0007669"/>
    <property type="project" value="InterPro"/>
</dbReference>
<dbReference type="RefSeq" id="WP_169491487.1">
    <property type="nucleotide sequence ID" value="NZ_JABBGM010000001.1"/>
</dbReference>
<dbReference type="SUPFAM" id="SSF111369">
    <property type="entry name" value="HlyD-like secretion proteins"/>
    <property type="match status" value="1"/>
</dbReference>
<dbReference type="EMBL" id="JABBGM010000001">
    <property type="protein sequence ID" value="NML92213.1"/>
    <property type="molecule type" value="Genomic_DNA"/>
</dbReference>
<gene>
    <name evidence="9" type="ORF">HHL27_00825</name>
</gene>